<keyword evidence="2" id="KW-1185">Reference proteome</keyword>
<evidence type="ECO:0000313" key="1">
    <source>
        <dbReference type="EMBL" id="CAL4088016.1"/>
    </source>
</evidence>
<organism evidence="1 2">
    <name type="scientific">Meganyctiphanes norvegica</name>
    <name type="common">Northern krill</name>
    <name type="synonym">Thysanopoda norvegica</name>
    <dbReference type="NCBI Taxonomy" id="48144"/>
    <lineage>
        <taxon>Eukaryota</taxon>
        <taxon>Metazoa</taxon>
        <taxon>Ecdysozoa</taxon>
        <taxon>Arthropoda</taxon>
        <taxon>Crustacea</taxon>
        <taxon>Multicrustacea</taxon>
        <taxon>Malacostraca</taxon>
        <taxon>Eumalacostraca</taxon>
        <taxon>Eucarida</taxon>
        <taxon>Euphausiacea</taxon>
        <taxon>Euphausiidae</taxon>
        <taxon>Meganyctiphanes</taxon>
    </lineage>
</organism>
<sequence>MKNMSSSAWQTPTPLRRLAADTIVWTLIDCCSPENWPYEIETNYESQNDDYFVNDYFLNDNYDDEEYESEDEPEPGIINNDHIAPFYNVNNGNAALDNVNNDAILINAIPQEINENLPANAYPINENPLEENNIPD</sequence>
<protein>
    <submittedName>
        <fullName evidence="1">Uncharacterized protein</fullName>
    </submittedName>
</protein>
<reference evidence="1 2" key="1">
    <citation type="submission" date="2024-05" db="EMBL/GenBank/DDBJ databases">
        <authorList>
            <person name="Wallberg A."/>
        </authorList>
    </citation>
    <scope>NUCLEOTIDE SEQUENCE [LARGE SCALE GENOMIC DNA]</scope>
</reference>
<comment type="caution">
    <text evidence="1">The sequence shown here is derived from an EMBL/GenBank/DDBJ whole genome shotgun (WGS) entry which is preliminary data.</text>
</comment>
<accession>A0AAV2QN23</accession>
<proteinExistence type="predicted"/>
<name>A0AAV2QN23_MEGNR</name>
<evidence type="ECO:0000313" key="2">
    <source>
        <dbReference type="Proteomes" id="UP001497623"/>
    </source>
</evidence>
<dbReference type="Proteomes" id="UP001497623">
    <property type="component" value="Unassembled WGS sequence"/>
</dbReference>
<gene>
    <name evidence="1" type="ORF">MNOR_LOCUS13435</name>
</gene>
<dbReference type="EMBL" id="CAXKWB010007685">
    <property type="protein sequence ID" value="CAL4088016.1"/>
    <property type="molecule type" value="Genomic_DNA"/>
</dbReference>
<dbReference type="AlphaFoldDB" id="A0AAV2QN23"/>
<feature type="non-terminal residue" evidence="1">
    <location>
        <position position="136"/>
    </location>
</feature>